<gene>
    <name evidence="1" type="ORF">AtDm6_1826</name>
</gene>
<protein>
    <submittedName>
        <fullName evidence="1">Uncharacterized protein</fullName>
    </submittedName>
</protein>
<comment type="caution">
    <text evidence="1">The sequence shown here is derived from an EMBL/GenBank/DDBJ whole genome shotgun (WGS) entry which is preliminary data.</text>
</comment>
<sequence length="38" mass="4293">MFVKMPQISLRTRPAAGWADCVCGVFLPQEEVLRLKMA</sequence>
<evidence type="ECO:0000313" key="1">
    <source>
        <dbReference type="EMBL" id="KGB22957.1"/>
    </source>
</evidence>
<proteinExistence type="predicted"/>
<dbReference type="AlphaFoldDB" id="A0A094YNK7"/>
<evidence type="ECO:0000313" key="2">
    <source>
        <dbReference type="Proteomes" id="UP000029448"/>
    </source>
</evidence>
<dbReference type="EMBL" id="JOKM01000071">
    <property type="protein sequence ID" value="KGB22957.1"/>
    <property type="molecule type" value="Genomic_DNA"/>
</dbReference>
<organism evidence="1 2">
    <name type="scientific">Acetobacter tropicalis</name>
    <dbReference type="NCBI Taxonomy" id="104102"/>
    <lineage>
        <taxon>Bacteria</taxon>
        <taxon>Pseudomonadati</taxon>
        <taxon>Pseudomonadota</taxon>
        <taxon>Alphaproteobacteria</taxon>
        <taxon>Acetobacterales</taxon>
        <taxon>Acetobacteraceae</taxon>
        <taxon>Acetobacter</taxon>
    </lineage>
</organism>
<reference evidence="1 2" key="1">
    <citation type="submission" date="2014-06" db="EMBL/GenBank/DDBJ databases">
        <title>Functional and comparative genomic analyses of the Drosophila gut microbiota identify candidate symbiosis factors.</title>
        <authorList>
            <person name="Newell P.D."/>
            <person name="Chaston J.M."/>
            <person name="Douglas A.E."/>
        </authorList>
    </citation>
    <scope>NUCLEOTIDE SEQUENCE [LARGE SCALE GENOMIC DNA]</scope>
    <source>
        <strain evidence="1 2">DmCS_006</strain>
    </source>
</reference>
<dbReference type="STRING" id="104102.AtDm6_1826"/>
<name>A0A094YNK7_9PROT</name>
<accession>A0A094YNK7</accession>
<keyword evidence="2" id="KW-1185">Reference proteome</keyword>
<dbReference type="PATRIC" id="fig|104102.7.peg.1807"/>
<dbReference type="Proteomes" id="UP000029448">
    <property type="component" value="Unassembled WGS sequence"/>
</dbReference>